<name>A0AA38VXM3_9PEZI</name>
<dbReference type="InterPro" id="IPR015500">
    <property type="entry name" value="Peptidase_S8_subtilisin-rel"/>
</dbReference>
<dbReference type="InterPro" id="IPR051048">
    <property type="entry name" value="Peptidase_S8/S53_subtilisin"/>
</dbReference>
<keyword evidence="7" id="KW-1185">Reference proteome</keyword>
<dbReference type="GO" id="GO:0006508">
    <property type="term" value="P:proteolysis"/>
    <property type="evidence" value="ECO:0007669"/>
    <property type="project" value="UniProtKB-KW"/>
</dbReference>
<organism evidence="6 7">
    <name type="scientific">Coniochaeta hoffmannii</name>
    <dbReference type="NCBI Taxonomy" id="91930"/>
    <lineage>
        <taxon>Eukaryota</taxon>
        <taxon>Fungi</taxon>
        <taxon>Dikarya</taxon>
        <taxon>Ascomycota</taxon>
        <taxon>Pezizomycotina</taxon>
        <taxon>Sordariomycetes</taxon>
        <taxon>Sordariomycetidae</taxon>
        <taxon>Coniochaetales</taxon>
        <taxon>Coniochaetaceae</taxon>
        <taxon>Coniochaeta</taxon>
    </lineage>
</organism>
<dbReference type="PROSITE" id="PS00138">
    <property type="entry name" value="SUBTILASE_SER"/>
    <property type="match status" value="1"/>
</dbReference>
<comment type="caution">
    <text evidence="6">The sequence shown here is derived from an EMBL/GenBank/DDBJ whole genome shotgun (WGS) entry which is preliminary data.</text>
</comment>
<dbReference type="InterPro" id="IPR023828">
    <property type="entry name" value="Peptidase_S8_Ser-AS"/>
</dbReference>
<sequence>MAPLTIHGNIFEPDPAGAASEARSTDFVIVQTQYPLTHAEQSSLRAIGAKYEQELAINTYLFCYDPADLSFIRALPFVKFVDIYHSHFKLLGFEQYGIAPRTLETEGTEAVTGSPQIASPSAGVAGTSAASAADAGAESAQAAAGTITAADTPATSPNDPIWIAICLHNNATETASDVANNMVQSGLISLETTDIISPIRLDTKAAPADVPKIAAIDSVALINPYEEKNDKIDVARTVLNACVYTPDWSTEYTGQGQVVAVGDSGFDIGNKNNIHPGFVAGSVLDVTNVWGVTEGLDDTTGHGTHGTIKRYNNEAGDIDDFTFKNQDAFVSKNLTVVGACDTTRPNIAGKYDPTKPIDNSPYRMAQFSNRGPAPEGRFKPDVVAPGMAILSAKSRNATNQNDVTWGLSNDPNLTFSAGTSAATPQVAGCAAVIREALVKRSSNPVAKPSGALVKALLINGAVPLDPSSVVPNNVSGFGRVNLEASLAHLEIPDSDPNVSPRCGFFTREIAALKTFEVATIKVPPLEEIPLTGEKIPRRLRVTLVWFDVRGASTENKLYLTLAKKGGTSKQAVCGNRDPNATDGTTQTPDRVNTVQRVDCVNISPGEYSASVTCEATSLAVSKVEFHVAWYLF</sequence>
<evidence type="ECO:0000256" key="3">
    <source>
        <dbReference type="ARBA" id="ARBA00022801"/>
    </source>
</evidence>
<feature type="domain" description="Peptidase S8/S53" evidence="5">
    <location>
        <begin position="331"/>
        <end position="467"/>
    </location>
</feature>
<evidence type="ECO:0000313" key="7">
    <source>
        <dbReference type="Proteomes" id="UP001174691"/>
    </source>
</evidence>
<dbReference type="SUPFAM" id="SSF52743">
    <property type="entry name" value="Subtilisin-like"/>
    <property type="match status" value="1"/>
</dbReference>
<evidence type="ECO:0000259" key="5">
    <source>
        <dbReference type="Pfam" id="PF00082"/>
    </source>
</evidence>
<dbReference type="PANTHER" id="PTHR43399:SF4">
    <property type="entry name" value="CELL WALL-ASSOCIATED PROTEASE"/>
    <property type="match status" value="1"/>
</dbReference>
<dbReference type="Gene3D" id="2.60.120.380">
    <property type="match status" value="1"/>
</dbReference>
<proteinExistence type="inferred from homology"/>
<evidence type="ECO:0000256" key="4">
    <source>
        <dbReference type="ARBA" id="ARBA00022825"/>
    </source>
</evidence>
<dbReference type="GO" id="GO:0004252">
    <property type="term" value="F:serine-type endopeptidase activity"/>
    <property type="evidence" value="ECO:0007669"/>
    <property type="project" value="InterPro"/>
</dbReference>
<dbReference type="EMBL" id="JANBVN010000046">
    <property type="protein sequence ID" value="KAJ9157013.1"/>
    <property type="molecule type" value="Genomic_DNA"/>
</dbReference>
<keyword evidence="2" id="KW-0645">Protease</keyword>
<dbReference type="InterPro" id="IPR036852">
    <property type="entry name" value="Peptidase_S8/S53_dom_sf"/>
</dbReference>
<comment type="similarity">
    <text evidence="1">Belongs to the peptidase S8 family.</text>
</comment>
<reference evidence="6" key="1">
    <citation type="submission" date="2022-07" db="EMBL/GenBank/DDBJ databases">
        <title>Fungi with potential for degradation of polypropylene.</title>
        <authorList>
            <person name="Gostincar C."/>
        </authorList>
    </citation>
    <scope>NUCLEOTIDE SEQUENCE</scope>
    <source>
        <strain evidence="6">EXF-13287</strain>
    </source>
</reference>
<keyword evidence="4" id="KW-0720">Serine protease</keyword>
<dbReference type="InterPro" id="IPR000209">
    <property type="entry name" value="Peptidase_S8/S53_dom"/>
</dbReference>
<keyword evidence="3" id="KW-0378">Hydrolase</keyword>
<dbReference type="Pfam" id="PF00082">
    <property type="entry name" value="Peptidase_S8"/>
    <property type="match status" value="1"/>
</dbReference>
<dbReference type="Proteomes" id="UP001174691">
    <property type="component" value="Unassembled WGS sequence"/>
</dbReference>
<evidence type="ECO:0000256" key="1">
    <source>
        <dbReference type="ARBA" id="ARBA00011073"/>
    </source>
</evidence>
<evidence type="ECO:0000313" key="6">
    <source>
        <dbReference type="EMBL" id="KAJ9157013.1"/>
    </source>
</evidence>
<dbReference type="PANTHER" id="PTHR43399">
    <property type="entry name" value="SUBTILISIN-RELATED"/>
    <property type="match status" value="1"/>
</dbReference>
<dbReference type="PRINTS" id="PR00723">
    <property type="entry name" value="SUBTILISIN"/>
</dbReference>
<dbReference type="Gene3D" id="3.40.50.200">
    <property type="entry name" value="Peptidase S8/S53 domain"/>
    <property type="match status" value="2"/>
</dbReference>
<dbReference type="AlphaFoldDB" id="A0AA38VXM3"/>
<protein>
    <submittedName>
        <fullName evidence="6">Subtilisin-like protein</fullName>
    </submittedName>
</protein>
<evidence type="ECO:0000256" key="2">
    <source>
        <dbReference type="ARBA" id="ARBA00022670"/>
    </source>
</evidence>
<accession>A0AA38VXM3</accession>
<gene>
    <name evidence="6" type="ORF">NKR19_g3908</name>
</gene>